<name>A0A6J4RL42_9ACTN</name>
<evidence type="ECO:0000256" key="1">
    <source>
        <dbReference type="SAM" id="MobiDB-lite"/>
    </source>
</evidence>
<feature type="compositionally biased region" description="Basic and acidic residues" evidence="1">
    <location>
        <begin position="161"/>
        <end position="174"/>
    </location>
</feature>
<feature type="compositionally biased region" description="Basic and acidic residues" evidence="1">
    <location>
        <begin position="103"/>
        <end position="112"/>
    </location>
</feature>
<feature type="non-terminal residue" evidence="2">
    <location>
        <position position="378"/>
    </location>
</feature>
<sequence length="378" mass="40250">DRVRPARAGRRHGPLRGRRRSGAPGHLAAQGAGFRRLRGAGGRRPLLPGAAPGGPGGDLGSHRGRGSVLAAAGAGVHHRLLRRLRGDVPWRLRARRHPHRLARELPDHDVGQSRRASLRGGRSRRRGADRVGAAALRHVPAPGGRQVGLLRRPHLPGLRPRAADLRRGSEDRRVPRSGALRRHGAARGDRRGGGGGGAGDRLRSDRLPAPRGAARAWQRDRRPLGAPSGQRAGRRLGGHSRCDRPSRQPRSGAAGRARLLGLPDRRAVGGLPRVRRVAAARGAGHGLLRRHVRQPAADARWRGRSGGRDDRRAGRLQGRARPGLRRGARLPGLRLLAADAARSGRLLPAAAHRRPLARGAARASARACGSRCGVAGDL</sequence>
<dbReference type="AlphaFoldDB" id="A0A6J4RL42"/>
<evidence type="ECO:0000313" key="2">
    <source>
        <dbReference type="EMBL" id="CAA9475476.1"/>
    </source>
</evidence>
<feature type="non-terminal residue" evidence="2">
    <location>
        <position position="1"/>
    </location>
</feature>
<feature type="compositionally biased region" description="Basic residues" evidence="1">
    <location>
        <begin position="1"/>
        <end position="21"/>
    </location>
</feature>
<feature type="region of interest" description="Disordered" evidence="1">
    <location>
        <begin position="103"/>
        <end position="261"/>
    </location>
</feature>
<reference evidence="2" key="1">
    <citation type="submission" date="2020-02" db="EMBL/GenBank/DDBJ databases">
        <authorList>
            <person name="Meier V. D."/>
        </authorList>
    </citation>
    <scope>NUCLEOTIDE SEQUENCE</scope>
    <source>
        <strain evidence="2">AVDCRST_MAG65</strain>
    </source>
</reference>
<feature type="region of interest" description="Disordered" evidence="1">
    <location>
        <begin position="292"/>
        <end position="317"/>
    </location>
</feature>
<organism evidence="2">
    <name type="scientific">uncultured Solirubrobacteraceae bacterium</name>
    <dbReference type="NCBI Taxonomy" id="1162706"/>
    <lineage>
        <taxon>Bacteria</taxon>
        <taxon>Bacillati</taxon>
        <taxon>Actinomycetota</taxon>
        <taxon>Thermoleophilia</taxon>
        <taxon>Solirubrobacterales</taxon>
        <taxon>Solirubrobacteraceae</taxon>
        <taxon>environmental samples</taxon>
    </lineage>
</organism>
<protein>
    <submittedName>
        <fullName evidence="2">Uncharacterized protein</fullName>
    </submittedName>
</protein>
<dbReference type="EMBL" id="CADCVL010000177">
    <property type="protein sequence ID" value="CAA9475476.1"/>
    <property type="molecule type" value="Genomic_DNA"/>
</dbReference>
<feature type="region of interest" description="Disordered" evidence="1">
    <location>
        <begin position="1"/>
        <end position="65"/>
    </location>
</feature>
<proteinExistence type="predicted"/>
<gene>
    <name evidence="2" type="ORF">AVDCRST_MAG65-1086</name>
</gene>
<accession>A0A6J4RL42</accession>